<dbReference type="EMBL" id="CP028941">
    <property type="protein sequence ID" value="QKM62511.1"/>
    <property type="molecule type" value="Genomic_DNA"/>
</dbReference>
<dbReference type="NCBIfam" id="TIGR03505">
    <property type="entry name" value="FimV_core"/>
    <property type="match status" value="1"/>
</dbReference>
<keyword evidence="3" id="KW-0472">Membrane</keyword>
<keyword evidence="1" id="KW-0175">Coiled coil</keyword>
<dbReference type="KEGG" id="pani:DCO16_05180"/>
<evidence type="ECO:0000313" key="7">
    <source>
        <dbReference type="Proteomes" id="UP000500806"/>
    </source>
</evidence>
<feature type="domain" description="FimV N-terminal" evidence="5">
    <location>
        <begin position="31"/>
        <end position="139"/>
    </location>
</feature>
<evidence type="ECO:0000256" key="4">
    <source>
        <dbReference type="SAM" id="SignalP"/>
    </source>
</evidence>
<evidence type="ECO:0000313" key="6">
    <source>
        <dbReference type="EMBL" id="QKM62511.1"/>
    </source>
</evidence>
<feature type="compositionally biased region" description="Basic and acidic residues" evidence="2">
    <location>
        <begin position="245"/>
        <end position="255"/>
    </location>
</feature>
<feature type="transmembrane region" description="Helical" evidence="3">
    <location>
        <begin position="311"/>
        <end position="337"/>
    </location>
</feature>
<organism evidence="6 7">
    <name type="scientific">Polynucleobacter antarcticus</name>
    <dbReference type="NCBI Taxonomy" id="1743162"/>
    <lineage>
        <taxon>Bacteria</taxon>
        <taxon>Pseudomonadati</taxon>
        <taxon>Pseudomonadota</taxon>
        <taxon>Betaproteobacteria</taxon>
        <taxon>Burkholderiales</taxon>
        <taxon>Burkholderiaceae</taxon>
        <taxon>Polynucleobacter</taxon>
    </lineage>
</organism>
<dbReference type="RefSeq" id="WP_173942665.1">
    <property type="nucleotide sequence ID" value="NZ_CBCSCD010000001.1"/>
</dbReference>
<evidence type="ECO:0000256" key="1">
    <source>
        <dbReference type="SAM" id="Coils"/>
    </source>
</evidence>
<dbReference type="AlphaFoldDB" id="A0A6M9PQ86"/>
<evidence type="ECO:0000256" key="2">
    <source>
        <dbReference type="SAM" id="MobiDB-lite"/>
    </source>
</evidence>
<proteinExistence type="predicted"/>
<dbReference type="InterPro" id="IPR020012">
    <property type="entry name" value="LysM_FimV"/>
</dbReference>
<keyword evidence="4" id="KW-0732">Signal</keyword>
<feature type="signal peptide" evidence="4">
    <location>
        <begin position="1"/>
        <end position="29"/>
    </location>
</feature>
<dbReference type="InterPro" id="IPR038440">
    <property type="entry name" value="FimV_C_sf"/>
</dbReference>
<dbReference type="Proteomes" id="UP000500806">
    <property type="component" value="Chromosome"/>
</dbReference>
<reference evidence="6 7" key="1">
    <citation type="submission" date="2018-04" db="EMBL/GenBank/DDBJ databases">
        <title>Polynucleobacter sp. LimPoW16 genome.</title>
        <authorList>
            <person name="Hahn M.W."/>
        </authorList>
    </citation>
    <scope>NUCLEOTIDE SEQUENCE [LARGE SCALE GENOMIC DNA]</scope>
    <source>
        <strain evidence="6 7">LimPoW16</strain>
    </source>
</reference>
<feature type="chain" id="PRO_5026866306" evidence="4">
    <location>
        <begin position="30"/>
        <end position="465"/>
    </location>
</feature>
<keyword evidence="7" id="KW-1185">Reference proteome</keyword>
<evidence type="ECO:0000256" key="3">
    <source>
        <dbReference type="SAM" id="Phobius"/>
    </source>
</evidence>
<dbReference type="InterPro" id="IPR057840">
    <property type="entry name" value="FimV_N"/>
</dbReference>
<sequence length="465" mass="50424">MIFISQIRFVNFVKTTCAFLLSWSCAAGAVSLGSPRLLSQAGQPLKVEFPIRVGADEQSALATLQAGISNKTVYDRLGISQKLLDLNPQAMVYRNAQEQLMVLVETVNPVPISEDPFLDLLVTLNWSAGSITKAYTLLLGDVQKITVRSGQTLSEIAAQLAPQLNGASLDQTMMALFKANPDAFASGSINRLEAGAELNKPSQALLRSISPAEANQFVAESNAQWQAERHSKGDTPLNSDASKTSLEEPIKDRLKIGANPRASEEELVAEKASLEQTRARVAELEKNIADLKRLLEEAKGKSSEKAGNESVALLGGYAPGLLALTLIGFTGLLFWLLAKNARRSELVDYPTRVQKGRSDQVPVKPAQEYLGSHGVMPERAKSLFAGIDLDLPPRKNIPSDQAVDKNLLADALRVKLNLARAYITIEDFPSAKKSLEEIIVMSDSIDKALGIEAQALLTELSRRPN</sequence>
<accession>A0A6M9PQ86</accession>
<dbReference type="Gene3D" id="1.20.58.2200">
    <property type="match status" value="1"/>
</dbReference>
<feature type="region of interest" description="Disordered" evidence="2">
    <location>
        <begin position="221"/>
        <end position="257"/>
    </location>
</feature>
<keyword evidence="3" id="KW-1133">Transmembrane helix</keyword>
<name>A0A6M9PQ86_9BURK</name>
<keyword evidence="3" id="KW-0812">Transmembrane</keyword>
<protein>
    <submittedName>
        <fullName evidence="6">Pilus assembly protein FimV</fullName>
    </submittedName>
</protein>
<evidence type="ECO:0000259" key="5">
    <source>
        <dbReference type="Pfam" id="PF25800"/>
    </source>
</evidence>
<gene>
    <name evidence="6" type="ORF">DCO16_05180</name>
</gene>
<feature type="coiled-coil region" evidence="1">
    <location>
        <begin position="267"/>
        <end position="301"/>
    </location>
</feature>
<dbReference type="Pfam" id="PF25800">
    <property type="entry name" value="FimV_N"/>
    <property type="match status" value="1"/>
</dbReference>